<evidence type="ECO:0000256" key="4">
    <source>
        <dbReference type="ARBA" id="ARBA00022741"/>
    </source>
</evidence>
<protein>
    <recommendedName>
        <fullName evidence="2">RNA 3'-terminal-phosphate cyclase (ATP)</fullName>
        <ecNumber evidence="2">6.5.1.4</ecNumber>
    </recommendedName>
</protein>
<gene>
    <name evidence="8" type="ORF">VaNZ11_002395</name>
</gene>
<dbReference type="EMBL" id="BSDZ01000008">
    <property type="protein sequence ID" value="GLI60386.1"/>
    <property type="molecule type" value="Genomic_DNA"/>
</dbReference>
<dbReference type="Gene3D" id="3.65.10.20">
    <property type="entry name" value="RNA 3'-terminal phosphate cyclase domain"/>
    <property type="match status" value="1"/>
</dbReference>
<name>A0ABQ5RSF2_9CHLO</name>
<dbReference type="Gene3D" id="3.30.360.20">
    <property type="entry name" value="RNA 3'-terminal phosphate cyclase, insert domain"/>
    <property type="match status" value="1"/>
</dbReference>
<dbReference type="PIRSF" id="PIRSF005378">
    <property type="entry name" value="RNA3'_term_phos_cycl_euk"/>
    <property type="match status" value="1"/>
</dbReference>
<evidence type="ECO:0000256" key="5">
    <source>
        <dbReference type="ARBA" id="ARBA00024481"/>
    </source>
</evidence>
<evidence type="ECO:0000259" key="6">
    <source>
        <dbReference type="Pfam" id="PF01137"/>
    </source>
</evidence>
<dbReference type="PANTHER" id="PTHR11096:SF0">
    <property type="entry name" value="RNA 3'-TERMINAL PHOSPHATE CYCLASE"/>
    <property type="match status" value="1"/>
</dbReference>
<dbReference type="InterPro" id="IPR023797">
    <property type="entry name" value="RNA3'_phos_cyclase_dom"/>
</dbReference>
<evidence type="ECO:0000313" key="8">
    <source>
        <dbReference type="EMBL" id="GLI60386.1"/>
    </source>
</evidence>
<evidence type="ECO:0000256" key="3">
    <source>
        <dbReference type="ARBA" id="ARBA00022598"/>
    </source>
</evidence>
<dbReference type="NCBIfam" id="TIGR03399">
    <property type="entry name" value="RNA_3prim_cycl"/>
    <property type="match status" value="1"/>
</dbReference>
<dbReference type="InterPro" id="IPR013792">
    <property type="entry name" value="RNA3'P_cycl/enolpyr_Trfase_a/b"/>
</dbReference>
<dbReference type="PANTHER" id="PTHR11096">
    <property type="entry name" value="RNA 3' TERMINAL PHOSPHATE CYCLASE"/>
    <property type="match status" value="1"/>
</dbReference>
<feature type="domain" description="RNA 3'-terminal phosphate cyclase insert" evidence="7">
    <location>
        <begin position="200"/>
        <end position="307"/>
    </location>
</feature>
<dbReference type="InterPro" id="IPR013791">
    <property type="entry name" value="RNA3'-term_phos_cycl_insert"/>
</dbReference>
<keyword evidence="3" id="KW-0436">Ligase</keyword>
<comment type="caution">
    <text evidence="8">The sequence shown here is derived from an EMBL/GenBank/DDBJ whole genome shotgun (WGS) entry which is preliminary data.</text>
</comment>
<evidence type="ECO:0000259" key="7">
    <source>
        <dbReference type="Pfam" id="PF05189"/>
    </source>
</evidence>
<dbReference type="Pfam" id="PF01137">
    <property type="entry name" value="RTC"/>
    <property type="match status" value="1"/>
</dbReference>
<dbReference type="InterPro" id="IPR036553">
    <property type="entry name" value="RPTC_insert"/>
</dbReference>
<dbReference type="Proteomes" id="UP001165090">
    <property type="component" value="Unassembled WGS sequence"/>
</dbReference>
<dbReference type="InterPro" id="IPR017770">
    <property type="entry name" value="RNA3'_term_phos_cyc_type_1"/>
</dbReference>
<dbReference type="InterPro" id="IPR037136">
    <property type="entry name" value="RNA3'_phos_cyclase_dom_sf"/>
</dbReference>
<comment type="similarity">
    <text evidence="1">Belongs to the RNA 3'-terminal cyclase family. Type 1 subfamily.</text>
</comment>
<comment type="catalytic activity">
    <reaction evidence="5">
        <text>a 3'-end 3'-phospho-ribonucleotide-RNA + ATP = a 3'-end 2',3'-cyclophospho-ribonucleotide-RNA + AMP + diphosphate</text>
        <dbReference type="Rhea" id="RHEA:23976"/>
        <dbReference type="Rhea" id="RHEA-COMP:10463"/>
        <dbReference type="Rhea" id="RHEA-COMP:10464"/>
        <dbReference type="ChEBI" id="CHEBI:30616"/>
        <dbReference type="ChEBI" id="CHEBI:33019"/>
        <dbReference type="ChEBI" id="CHEBI:83062"/>
        <dbReference type="ChEBI" id="CHEBI:83064"/>
        <dbReference type="ChEBI" id="CHEBI:456215"/>
        <dbReference type="EC" id="6.5.1.4"/>
    </reaction>
</comment>
<reference evidence="8 9" key="1">
    <citation type="journal article" date="2023" name="IScience">
        <title>Expanded male sex-determining region conserved during the evolution of homothallism in the green alga Volvox.</title>
        <authorList>
            <person name="Yamamoto K."/>
            <person name="Matsuzaki R."/>
            <person name="Mahakham W."/>
            <person name="Heman W."/>
            <person name="Sekimoto H."/>
            <person name="Kawachi M."/>
            <person name="Minakuchi Y."/>
            <person name="Toyoda A."/>
            <person name="Nozaki H."/>
        </authorList>
    </citation>
    <scope>NUCLEOTIDE SEQUENCE [LARGE SCALE GENOMIC DNA]</scope>
    <source>
        <strain evidence="8 9">NIES-4468</strain>
    </source>
</reference>
<dbReference type="InterPro" id="IPR000228">
    <property type="entry name" value="RNA3'_term_phos_cyc"/>
</dbReference>
<evidence type="ECO:0000256" key="2">
    <source>
        <dbReference type="ARBA" id="ARBA00012725"/>
    </source>
</evidence>
<dbReference type="EC" id="6.5.1.4" evidence="2"/>
<feature type="non-terminal residue" evidence="8">
    <location>
        <position position="364"/>
    </location>
</feature>
<keyword evidence="9" id="KW-1185">Reference proteome</keyword>
<accession>A0ABQ5RSF2</accession>
<evidence type="ECO:0000313" key="9">
    <source>
        <dbReference type="Proteomes" id="UP001165090"/>
    </source>
</evidence>
<feature type="domain" description="RNA 3'-terminal phosphate cyclase" evidence="6">
    <location>
        <begin position="9"/>
        <end position="359"/>
    </location>
</feature>
<organism evidence="8 9">
    <name type="scientific">Volvox africanus</name>
    <dbReference type="NCBI Taxonomy" id="51714"/>
    <lineage>
        <taxon>Eukaryota</taxon>
        <taxon>Viridiplantae</taxon>
        <taxon>Chlorophyta</taxon>
        <taxon>core chlorophytes</taxon>
        <taxon>Chlorophyceae</taxon>
        <taxon>CS clade</taxon>
        <taxon>Chlamydomonadales</taxon>
        <taxon>Volvocaceae</taxon>
        <taxon>Volvox</taxon>
    </lineage>
</organism>
<dbReference type="SUPFAM" id="SSF52913">
    <property type="entry name" value="RNA 3'-terminal phosphate cyclase, RPTC, insert domain"/>
    <property type="match status" value="1"/>
</dbReference>
<dbReference type="SUPFAM" id="SSF55205">
    <property type="entry name" value="EPT/RTPC-like"/>
    <property type="match status" value="1"/>
</dbReference>
<dbReference type="InterPro" id="IPR020719">
    <property type="entry name" value="RNA3'_term_phos_cycl-like_CS"/>
</dbReference>
<evidence type="ECO:0000256" key="1">
    <source>
        <dbReference type="ARBA" id="ARBA00009206"/>
    </source>
</evidence>
<keyword evidence="4" id="KW-0547">Nucleotide-binding</keyword>
<sequence>MVTIDGCMLEGGGQILRNASALAAITGIPLAVDQIRAKRTRPGLQPQHLTGLKLVEALCGGKLEGGEVGSRRIVLRPQQSPRTGNYNADTRTAGSCTLMLQAAMPVCVFAGPELSPEPAGDPGFSQLELKGGTDADMAPPVGYLTEVLIPLLRNQYGDLLDGLDVQLVRRGFYPRGGGIVKVRVPSLPAGTSLPPLDLTSRGNVTQVTIKAFSAGRVAASVAKRLAASAEAVVRRTLKGLGPMGRGVPVLVEVVYETPDRAVGDGCGVLVFADTDTGCRLGASAKGERGVPAEAIGERAAAELTEALTNGTCVDQWMQDQLIIWMALGSGTSRIRCTEPTLHTRTAMVVAEQVLPGVKFRLHRP</sequence>
<dbReference type="PROSITE" id="PS01287">
    <property type="entry name" value="RTC"/>
    <property type="match status" value="1"/>
</dbReference>
<dbReference type="Pfam" id="PF05189">
    <property type="entry name" value="RTC_insert"/>
    <property type="match status" value="1"/>
</dbReference>
<proteinExistence type="inferred from homology"/>